<reference evidence="2" key="1">
    <citation type="submission" date="2022-11" db="EMBL/GenBank/DDBJ databases">
        <authorList>
            <person name="Petersen C."/>
        </authorList>
    </citation>
    <scope>NUCLEOTIDE SEQUENCE</scope>
    <source>
        <strain evidence="2">IBT 23319</strain>
    </source>
</reference>
<dbReference type="EMBL" id="JAPQKT010000009">
    <property type="protein sequence ID" value="KAJ5220676.1"/>
    <property type="molecule type" value="Genomic_DNA"/>
</dbReference>
<dbReference type="AlphaFoldDB" id="A0A9W9NIX7"/>
<protein>
    <submittedName>
        <fullName evidence="2">Uncharacterized protein</fullName>
    </submittedName>
</protein>
<dbReference type="RefSeq" id="XP_056495599.1">
    <property type="nucleotide sequence ID" value="XM_056648468.1"/>
</dbReference>
<accession>A0A9W9NIX7</accession>
<evidence type="ECO:0000313" key="2">
    <source>
        <dbReference type="EMBL" id="KAJ5220676.1"/>
    </source>
</evidence>
<keyword evidence="3" id="KW-1185">Reference proteome</keyword>
<comment type="caution">
    <text evidence="2">The sequence shown here is derived from an EMBL/GenBank/DDBJ whole genome shotgun (WGS) entry which is preliminary data.</text>
</comment>
<dbReference type="GeneID" id="81387635"/>
<organism evidence="2 3">
    <name type="scientific">Penicillium citrinum</name>
    <dbReference type="NCBI Taxonomy" id="5077"/>
    <lineage>
        <taxon>Eukaryota</taxon>
        <taxon>Fungi</taxon>
        <taxon>Dikarya</taxon>
        <taxon>Ascomycota</taxon>
        <taxon>Pezizomycotina</taxon>
        <taxon>Eurotiomycetes</taxon>
        <taxon>Eurotiomycetidae</taxon>
        <taxon>Eurotiales</taxon>
        <taxon>Aspergillaceae</taxon>
        <taxon>Penicillium</taxon>
    </lineage>
</organism>
<feature type="compositionally biased region" description="Basic residues" evidence="1">
    <location>
        <begin position="20"/>
        <end position="32"/>
    </location>
</feature>
<dbReference type="Proteomes" id="UP001147733">
    <property type="component" value="Unassembled WGS sequence"/>
</dbReference>
<proteinExistence type="predicted"/>
<gene>
    <name evidence="2" type="ORF">N7469_009563</name>
</gene>
<name>A0A9W9NIX7_PENCI</name>
<reference evidence="2" key="2">
    <citation type="journal article" date="2023" name="IMA Fungus">
        <title>Comparative genomic study of the Penicillium genus elucidates a diverse pangenome and 15 lateral gene transfer events.</title>
        <authorList>
            <person name="Petersen C."/>
            <person name="Sorensen T."/>
            <person name="Nielsen M.R."/>
            <person name="Sondergaard T.E."/>
            <person name="Sorensen J.L."/>
            <person name="Fitzpatrick D.A."/>
            <person name="Frisvad J.C."/>
            <person name="Nielsen K.L."/>
        </authorList>
    </citation>
    <scope>NUCLEOTIDE SEQUENCE</scope>
    <source>
        <strain evidence="2">IBT 23319</strain>
    </source>
</reference>
<sequence>MNQVTSTGDGGSSAELTWPVRRRRRRQRRSHAGRGDQGNNATLNLTIHPATAEALVPYDYPYLSAALTGISQSRRDAAPAALTDAVVQLTRPPTQFIPIFLIYPGT</sequence>
<feature type="region of interest" description="Disordered" evidence="1">
    <location>
        <begin position="1"/>
        <end position="42"/>
    </location>
</feature>
<evidence type="ECO:0000256" key="1">
    <source>
        <dbReference type="SAM" id="MobiDB-lite"/>
    </source>
</evidence>
<evidence type="ECO:0000313" key="3">
    <source>
        <dbReference type="Proteomes" id="UP001147733"/>
    </source>
</evidence>